<evidence type="ECO:0000256" key="3">
    <source>
        <dbReference type="ARBA" id="ARBA00010803"/>
    </source>
</evidence>
<reference evidence="6" key="1">
    <citation type="submission" date="2023-06" db="EMBL/GenBank/DDBJ databases">
        <title>Conoideocrella luteorostrata (Hypocreales: Clavicipitaceae), a potential biocontrol fungus for elongate hemlock scale in United States Christmas tree production areas.</title>
        <authorList>
            <person name="Barrett H."/>
            <person name="Lovett B."/>
            <person name="Macias A.M."/>
            <person name="Stajich J.E."/>
            <person name="Kasson M.T."/>
        </authorList>
    </citation>
    <scope>NUCLEOTIDE SEQUENCE</scope>
    <source>
        <strain evidence="6">ARSEF 14590</strain>
    </source>
</reference>
<accession>A0AAJ0G099</accession>
<dbReference type="GO" id="GO:0006974">
    <property type="term" value="P:DNA damage response"/>
    <property type="evidence" value="ECO:0007669"/>
    <property type="project" value="InterPro"/>
</dbReference>
<dbReference type="InterPro" id="IPR037883">
    <property type="entry name" value="Knr4/Smi1-like_sf"/>
</dbReference>
<comment type="subcellular location">
    <subcellularLocation>
        <location evidence="2">Chromosome</location>
    </subcellularLocation>
    <subcellularLocation>
        <location evidence="1">Nucleus</location>
    </subcellularLocation>
</comment>
<evidence type="ECO:0008006" key="8">
    <source>
        <dbReference type="Google" id="ProtNLM"/>
    </source>
</evidence>
<dbReference type="GO" id="GO:0072572">
    <property type="term" value="F:poly-ADP-D-ribose binding"/>
    <property type="evidence" value="ECO:0007669"/>
    <property type="project" value="TreeGrafter"/>
</dbReference>
<dbReference type="InterPro" id="IPR019361">
    <property type="entry name" value="HPF1"/>
</dbReference>
<dbReference type="GO" id="GO:0042393">
    <property type="term" value="F:histone binding"/>
    <property type="evidence" value="ECO:0007669"/>
    <property type="project" value="InterPro"/>
</dbReference>
<dbReference type="PANTHER" id="PTHR13386:SF1">
    <property type="entry name" value="HISTONE PARYLATION FACTOR 1"/>
    <property type="match status" value="1"/>
</dbReference>
<protein>
    <recommendedName>
        <fullName evidence="8">Knr4/Smi1-like domain-containing protein</fullName>
    </recommendedName>
</protein>
<keyword evidence="7" id="KW-1185">Reference proteome</keyword>
<dbReference type="EMBL" id="JASWJB010000052">
    <property type="protein sequence ID" value="KAK2603971.1"/>
    <property type="molecule type" value="Genomic_DNA"/>
</dbReference>
<dbReference type="GO" id="GO:0005694">
    <property type="term" value="C:chromosome"/>
    <property type="evidence" value="ECO:0007669"/>
    <property type="project" value="UniProtKB-SubCell"/>
</dbReference>
<sequence>MADAAETDEQHLERIYGLKFPQEFYEFIKFYNDNAELRDNANVEVWPTGPFDMITDPGAVNGEHPLWDARYYDDPPEFLTFARGGCDGLHWGLYVDDPAQPPFHVAYFYSRDAFEIHTCGSTMFEFFRNQVEETHVQLKESSEDGGVDEEDYQEGLEQLARLRAAFPASKTGDRPEVGSEYLDKYCDSHERETVAPTRDEIGIVIPEEKYVALSGRDVFLSGNKPFTAEEVGAWEKEAMDLLERGYPGAALKLGKDLWIFRDYRETSYSLLDAAYTALDRPLLRNLLKDAIAYRAHCDVENEKRDAARKAQVEMLDELSG</sequence>
<keyword evidence="5" id="KW-0539">Nucleus</keyword>
<dbReference type="PANTHER" id="PTHR13386">
    <property type="entry name" value="HISTONE PARYLATION FACTOR 1"/>
    <property type="match status" value="1"/>
</dbReference>
<evidence type="ECO:0000256" key="4">
    <source>
        <dbReference type="ARBA" id="ARBA00022454"/>
    </source>
</evidence>
<comment type="similarity">
    <text evidence="3">Belongs to the HPF1 family.</text>
</comment>
<dbReference type="SUPFAM" id="SSF160631">
    <property type="entry name" value="SMI1/KNR4-like"/>
    <property type="match status" value="1"/>
</dbReference>
<comment type="caution">
    <text evidence="6">The sequence shown here is derived from an EMBL/GenBank/DDBJ whole genome shotgun (WGS) entry which is preliminary data.</text>
</comment>
<evidence type="ECO:0000256" key="2">
    <source>
        <dbReference type="ARBA" id="ARBA00004286"/>
    </source>
</evidence>
<dbReference type="AlphaFoldDB" id="A0AAJ0G099"/>
<dbReference type="Proteomes" id="UP001251528">
    <property type="component" value="Unassembled WGS sequence"/>
</dbReference>
<evidence type="ECO:0000313" key="7">
    <source>
        <dbReference type="Proteomes" id="UP001251528"/>
    </source>
</evidence>
<evidence type="ECO:0000256" key="1">
    <source>
        <dbReference type="ARBA" id="ARBA00004123"/>
    </source>
</evidence>
<gene>
    <name evidence="6" type="ORF">QQS21_003807</name>
</gene>
<dbReference type="GO" id="GO:0005634">
    <property type="term" value="C:nucleus"/>
    <property type="evidence" value="ECO:0007669"/>
    <property type="project" value="UniProtKB-SubCell"/>
</dbReference>
<dbReference type="Pfam" id="PF10228">
    <property type="entry name" value="HPF1"/>
    <property type="match status" value="1"/>
</dbReference>
<evidence type="ECO:0000313" key="6">
    <source>
        <dbReference type="EMBL" id="KAK2603971.1"/>
    </source>
</evidence>
<evidence type="ECO:0000256" key="5">
    <source>
        <dbReference type="ARBA" id="ARBA00023242"/>
    </source>
</evidence>
<name>A0AAJ0G099_9HYPO</name>
<proteinExistence type="inferred from homology"/>
<keyword evidence="4" id="KW-0158">Chromosome</keyword>
<organism evidence="6 7">
    <name type="scientific">Conoideocrella luteorostrata</name>
    <dbReference type="NCBI Taxonomy" id="1105319"/>
    <lineage>
        <taxon>Eukaryota</taxon>
        <taxon>Fungi</taxon>
        <taxon>Dikarya</taxon>
        <taxon>Ascomycota</taxon>
        <taxon>Pezizomycotina</taxon>
        <taxon>Sordariomycetes</taxon>
        <taxon>Hypocreomycetidae</taxon>
        <taxon>Hypocreales</taxon>
        <taxon>Clavicipitaceae</taxon>
        <taxon>Conoideocrella</taxon>
    </lineage>
</organism>